<sequence>GGEATGRIVELQSVQPGRGRTDRRQLGVVLQIQLIALGLGIADIGGDLHIAKAELVVPASGVDLVLALVVHATHQREQIGRRATDEGAVAVDLCVADVDA</sequence>
<evidence type="ECO:0000313" key="1">
    <source>
        <dbReference type="EMBL" id="KZS00692.1"/>
    </source>
</evidence>
<organism evidence="1 2">
    <name type="scientific">Daphnia magna</name>
    <dbReference type="NCBI Taxonomy" id="35525"/>
    <lineage>
        <taxon>Eukaryota</taxon>
        <taxon>Metazoa</taxon>
        <taxon>Ecdysozoa</taxon>
        <taxon>Arthropoda</taxon>
        <taxon>Crustacea</taxon>
        <taxon>Branchiopoda</taxon>
        <taxon>Diplostraca</taxon>
        <taxon>Cladocera</taxon>
        <taxon>Anomopoda</taxon>
        <taxon>Daphniidae</taxon>
        <taxon>Daphnia</taxon>
    </lineage>
</organism>
<gene>
    <name evidence="1" type="ORF">APZ42_002914</name>
</gene>
<feature type="non-terminal residue" evidence="1">
    <location>
        <position position="1"/>
    </location>
</feature>
<dbReference type="AlphaFoldDB" id="A0A164HYI7"/>
<protein>
    <submittedName>
        <fullName evidence="1">Uncharacterized protein</fullName>
    </submittedName>
</protein>
<dbReference type="EMBL" id="LRGB01008904">
    <property type="protein sequence ID" value="KZS00692.1"/>
    <property type="molecule type" value="Genomic_DNA"/>
</dbReference>
<dbReference type="Proteomes" id="UP000076858">
    <property type="component" value="Unassembled WGS sequence"/>
</dbReference>
<comment type="caution">
    <text evidence="1">The sequence shown here is derived from an EMBL/GenBank/DDBJ whole genome shotgun (WGS) entry which is preliminary data.</text>
</comment>
<evidence type="ECO:0000313" key="2">
    <source>
        <dbReference type="Proteomes" id="UP000076858"/>
    </source>
</evidence>
<accession>A0A164HYI7</accession>
<feature type="non-terminal residue" evidence="1">
    <location>
        <position position="100"/>
    </location>
</feature>
<reference evidence="1 2" key="1">
    <citation type="submission" date="2016-03" db="EMBL/GenBank/DDBJ databases">
        <title>EvidentialGene: Evidence-directed Construction of Genes on Genomes.</title>
        <authorList>
            <person name="Gilbert D.G."/>
            <person name="Choi J.-H."/>
            <person name="Mockaitis K."/>
            <person name="Colbourne J."/>
            <person name="Pfrender M."/>
        </authorList>
    </citation>
    <scope>NUCLEOTIDE SEQUENCE [LARGE SCALE GENOMIC DNA]</scope>
    <source>
        <strain evidence="1 2">Xinb3</strain>
        <tissue evidence="1">Complete organism</tissue>
    </source>
</reference>
<keyword evidence="2" id="KW-1185">Reference proteome</keyword>
<proteinExistence type="predicted"/>
<name>A0A164HYI7_9CRUS</name>